<proteinExistence type="predicted"/>
<reference evidence="1 2" key="1">
    <citation type="submission" date="2017-03" db="EMBL/GenBank/DDBJ databases">
        <title>Antibiotic resistance of probiotic microorganisms.</title>
        <authorList>
            <person name="Sanudo A.I."/>
            <person name="Olivares M."/>
            <person name="Banuelos O."/>
        </authorList>
    </citation>
    <scope>NUCLEOTIDE SEQUENCE [LARGE SCALE GENOMIC DNA]</scope>
    <source>
        <strain evidence="1 2">CECT8605</strain>
    </source>
</reference>
<comment type="caution">
    <text evidence="1">The sequence shown here is derived from an EMBL/GenBank/DDBJ whole genome shotgun (WGS) entry which is preliminary data.</text>
</comment>
<evidence type="ECO:0000313" key="1">
    <source>
        <dbReference type="EMBL" id="OPG87254.1"/>
    </source>
</evidence>
<gene>
    <name evidence="1" type="ORF">B5D07_10685</name>
</gene>
<sequence length="192" mass="21989">MASSAGSGKDTVADYIVEKLHNGNAVKHSLGSSIHELAEQFATEKVERHHLQDLGESVRSIFGHETWIHLLDKETKDLNVPLIIPDVRKLLEYSHYCVERGFKPLYVYTSSDVAKARLNDRDGGFKQSDLERNIELQMTFLQDETMNTIGNNGLCKIDMPYPFNEIYVVNNSGALDKTYRQLDDWWEIINEK</sequence>
<dbReference type="RefSeq" id="WP_079376340.1">
    <property type="nucleotide sequence ID" value="NZ_MWVS01000126.1"/>
</dbReference>
<dbReference type="Gene3D" id="3.40.50.300">
    <property type="entry name" value="P-loop containing nucleotide triphosphate hydrolases"/>
    <property type="match status" value="1"/>
</dbReference>
<evidence type="ECO:0000313" key="2">
    <source>
        <dbReference type="Proteomes" id="UP000189795"/>
    </source>
</evidence>
<organism evidence="1 2">
    <name type="scientific">Limosilactobacillus reuteri</name>
    <name type="common">Lactobacillus reuteri</name>
    <dbReference type="NCBI Taxonomy" id="1598"/>
    <lineage>
        <taxon>Bacteria</taxon>
        <taxon>Bacillati</taxon>
        <taxon>Bacillota</taxon>
        <taxon>Bacilli</taxon>
        <taxon>Lactobacillales</taxon>
        <taxon>Lactobacillaceae</taxon>
        <taxon>Limosilactobacillus</taxon>
    </lineage>
</organism>
<evidence type="ECO:0008006" key="3">
    <source>
        <dbReference type="Google" id="ProtNLM"/>
    </source>
</evidence>
<dbReference type="Proteomes" id="UP000189795">
    <property type="component" value="Unassembled WGS sequence"/>
</dbReference>
<dbReference type="EMBL" id="MWVS01000126">
    <property type="protein sequence ID" value="OPG87254.1"/>
    <property type="molecule type" value="Genomic_DNA"/>
</dbReference>
<protein>
    <recommendedName>
        <fullName evidence="3">AAA family ATPase</fullName>
    </recommendedName>
</protein>
<dbReference type="SUPFAM" id="SSF52540">
    <property type="entry name" value="P-loop containing nucleoside triphosphate hydrolases"/>
    <property type="match status" value="1"/>
</dbReference>
<dbReference type="AlphaFoldDB" id="A0A1V4FIL5"/>
<dbReference type="InterPro" id="IPR027417">
    <property type="entry name" value="P-loop_NTPase"/>
</dbReference>
<name>A0A1V4FIL5_LIMRT</name>
<accession>A0A1V4FIL5</accession>